<dbReference type="Gene3D" id="3.30.565.10">
    <property type="entry name" value="Histidine kinase-like ATPase, C-terminal domain"/>
    <property type="match status" value="1"/>
</dbReference>
<dbReference type="PANTHER" id="PTHR43065:SF50">
    <property type="entry name" value="HISTIDINE KINASE"/>
    <property type="match status" value="1"/>
</dbReference>
<dbReference type="SMART" id="SM00086">
    <property type="entry name" value="PAC"/>
    <property type="match status" value="1"/>
</dbReference>
<dbReference type="PANTHER" id="PTHR43065">
    <property type="entry name" value="SENSOR HISTIDINE KINASE"/>
    <property type="match status" value="1"/>
</dbReference>
<dbReference type="InterPro" id="IPR004358">
    <property type="entry name" value="Sig_transdc_His_kin-like_C"/>
</dbReference>
<evidence type="ECO:0000313" key="9">
    <source>
        <dbReference type="Proteomes" id="UP000028725"/>
    </source>
</evidence>
<dbReference type="Proteomes" id="UP000028725">
    <property type="component" value="Unassembled WGS sequence"/>
</dbReference>
<dbReference type="EC" id="2.7.13.3" evidence="2"/>
<dbReference type="InterPro" id="IPR036890">
    <property type="entry name" value="HATPase_C_sf"/>
</dbReference>
<dbReference type="Gene3D" id="3.30.450.20">
    <property type="entry name" value="PAS domain"/>
    <property type="match status" value="2"/>
</dbReference>
<dbReference type="Pfam" id="PF08447">
    <property type="entry name" value="PAS_3"/>
    <property type="match status" value="1"/>
</dbReference>
<dbReference type="InterPro" id="IPR005467">
    <property type="entry name" value="His_kinase_dom"/>
</dbReference>
<evidence type="ECO:0000256" key="4">
    <source>
        <dbReference type="SAM" id="MobiDB-lite"/>
    </source>
</evidence>
<dbReference type="SUPFAM" id="SSF47384">
    <property type="entry name" value="Homodimeric domain of signal transducing histidine kinase"/>
    <property type="match status" value="1"/>
</dbReference>
<evidence type="ECO:0000256" key="1">
    <source>
        <dbReference type="ARBA" id="ARBA00000085"/>
    </source>
</evidence>
<evidence type="ECO:0000313" key="8">
    <source>
        <dbReference type="EMBL" id="KFE64929.1"/>
    </source>
</evidence>
<evidence type="ECO:0000256" key="3">
    <source>
        <dbReference type="SAM" id="Coils"/>
    </source>
</evidence>
<dbReference type="AlphaFoldDB" id="A0A085WB66"/>
<feature type="domain" description="Histidine kinase" evidence="5">
    <location>
        <begin position="324"/>
        <end position="551"/>
    </location>
</feature>
<dbReference type="InterPro" id="IPR036097">
    <property type="entry name" value="HisK_dim/P_sf"/>
</dbReference>
<dbReference type="SMART" id="SM00387">
    <property type="entry name" value="HATPase_c"/>
    <property type="match status" value="1"/>
</dbReference>
<evidence type="ECO:0000259" key="5">
    <source>
        <dbReference type="PROSITE" id="PS50109"/>
    </source>
</evidence>
<organism evidence="8 9">
    <name type="scientific">Hyalangium minutum</name>
    <dbReference type="NCBI Taxonomy" id="394096"/>
    <lineage>
        <taxon>Bacteria</taxon>
        <taxon>Pseudomonadati</taxon>
        <taxon>Myxococcota</taxon>
        <taxon>Myxococcia</taxon>
        <taxon>Myxococcales</taxon>
        <taxon>Cystobacterineae</taxon>
        <taxon>Archangiaceae</taxon>
        <taxon>Hyalangium</taxon>
    </lineage>
</organism>
<dbReference type="Pfam" id="PF02518">
    <property type="entry name" value="HATPase_c"/>
    <property type="match status" value="1"/>
</dbReference>
<dbReference type="SUPFAM" id="SSF55874">
    <property type="entry name" value="ATPase domain of HSP90 chaperone/DNA topoisomerase II/histidine kinase"/>
    <property type="match status" value="1"/>
</dbReference>
<dbReference type="GO" id="GO:0000155">
    <property type="term" value="F:phosphorelay sensor kinase activity"/>
    <property type="evidence" value="ECO:0007669"/>
    <property type="project" value="InterPro"/>
</dbReference>
<dbReference type="PROSITE" id="PS50109">
    <property type="entry name" value="HIS_KIN"/>
    <property type="match status" value="1"/>
</dbReference>
<dbReference type="Gene3D" id="1.10.287.130">
    <property type="match status" value="1"/>
</dbReference>
<dbReference type="InterPro" id="IPR013655">
    <property type="entry name" value="PAS_fold_3"/>
</dbReference>
<feature type="domain" description="PAS" evidence="6">
    <location>
        <begin position="29"/>
        <end position="101"/>
    </location>
</feature>
<accession>A0A085WB66</accession>
<evidence type="ECO:0000259" key="7">
    <source>
        <dbReference type="PROSITE" id="PS50113"/>
    </source>
</evidence>
<dbReference type="PROSITE" id="PS50112">
    <property type="entry name" value="PAS"/>
    <property type="match status" value="1"/>
</dbReference>
<feature type="coiled-coil region" evidence="3">
    <location>
        <begin position="263"/>
        <end position="290"/>
    </location>
</feature>
<protein>
    <recommendedName>
        <fullName evidence="2">histidine kinase</fullName>
        <ecNumber evidence="2">2.7.13.3</ecNumber>
    </recommendedName>
</protein>
<feature type="compositionally biased region" description="Basic and acidic residues" evidence="4">
    <location>
        <begin position="10"/>
        <end position="22"/>
    </location>
</feature>
<evidence type="ECO:0000259" key="6">
    <source>
        <dbReference type="PROSITE" id="PS50112"/>
    </source>
</evidence>
<dbReference type="InterPro" id="IPR003594">
    <property type="entry name" value="HATPase_dom"/>
</dbReference>
<dbReference type="InterPro" id="IPR000014">
    <property type="entry name" value="PAS"/>
</dbReference>
<keyword evidence="9" id="KW-1185">Reference proteome</keyword>
<dbReference type="SMART" id="SM00091">
    <property type="entry name" value="PAS"/>
    <property type="match status" value="2"/>
</dbReference>
<dbReference type="CDD" id="cd00130">
    <property type="entry name" value="PAS"/>
    <property type="match status" value="1"/>
</dbReference>
<dbReference type="InterPro" id="IPR001610">
    <property type="entry name" value="PAC"/>
</dbReference>
<dbReference type="SUPFAM" id="SSF55785">
    <property type="entry name" value="PYP-like sensor domain (PAS domain)"/>
    <property type="match status" value="2"/>
</dbReference>
<dbReference type="InterPro" id="IPR035965">
    <property type="entry name" value="PAS-like_dom_sf"/>
</dbReference>
<proteinExistence type="predicted"/>
<comment type="caution">
    <text evidence="8">The sequence shown here is derived from an EMBL/GenBank/DDBJ whole genome shotgun (WGS) entry which is preliminary data.</text>
</comment>
<dbReference type="PROSITE" id="PS50113">
    <property type="entry name" value="PAC"/>
    <property type="match status" value="1"/>
</dbReference>
<keyword evidence="3" id="KW-0175">Coiled coil</keyword>
<sequence>MSTASFKPESLAREQAERPHAPRRALETNLTSLMLALETLDECIWIWNCPTDELLVTSRWRTTLGYAEGELGSRLQDLMELLHPDDRPALREGMDAHLAGHTPRFEREVRLRRKDGQWSWQLSRARVIARDEQGHPVRVVGTNVEITASKRNEERMRALLSALPDLIFRQHRDGTYLDFIVNKPDELVISPQSLIGTNIRQLPMEPSLINKIVLHLERAIDQGTLEVFEYQLPVGGRLQHYESRIIRSAPDEAVCIIRNITERKLAEERLHQQEEELRRHRDHLEELVQSRTETLLQTTRELEERQVQLIQAEKLASLGQMAAGVAHEISSPVGYVLSNLATLAQYVSTITPLLEQQKEQWKSTNVGDILEDLPVVIEESLEGARRIKEIVQSLRMFAREDSGELQLAQLNTELESTLRVVWNELKYKCTVERDFGELPMLLCHPNQLAQVFTNLLVNAAQSIEKQGVIRIRTRHEGNEVVVSISDTGKGMEPETRAKLFTPFFTTKPRGQGTGLGLSVSQSIISRHHGRIEVDSTLGQGTTFRVYLPVAEI</sequence>
<dbReference type="NCBIfam" id="TIGR00229">
    <property type="entry name" value="sensory_box"/>
    <property type="match status" value="1"/>
</dbReference>
<dbReference type="PRINTS" id="PR00344">
    <property type="entry name" value="BCTRLSENSOR"/>
</dbReference>
<dbReference type="EMBL" id="JMCB01000013">
    <property type="protein sequence ID" value="KFE64929.1"/>
    <property type="molecule type" value="Genomic_DNA"/>
</dbReference>
<feature type="domain" description="PAC" evidence="7">
    <location>
        <begin position="105"/>
        <end position="158"/>
    </location>
</feature>
<dbReference type="STRING" id="394096.DB31_1947"/>
<comment type="catalytic activity">
    <reaction evidence="1">
        <text>ATP + protein L-histidine = ADP + protein N-phospho-L-histidine.</text>
        <dbReference type="EC" id="2.7.13.3"/>
    </reaction>
</comment>
<feature type="region of interest" description="Disordered" evidence="4">
    <location>
        <begin position="1"/>
        <end position="22"/>
    </location>
</feature>
<evidence type="ECO:0000256" key="2">
    <source>
        <dbReference type="ARBA" id="ARBA00012438"/>
    </source>
</evidence>
<name>A0A085WB66_9BACT</name>
<dbReference type="RefSeq" id="WP_052420365.1">
    <property type="nucleotide sequence ID" value="NZ_JMCB01000013.1"/>
</dbReference>
<dbReference type="InterPro" id="IPR000700">
    <property type="entry name" value="PAS-assoc_C"/>
</dbReference>
<gene>
    <name evidence="8" type="ORF">DB31_1947</name>
</gene>
<reference evidence="8 9" key="1">
    <citation type="submission" date="2014-04" db="EMBL/GenBank/DDBJ databases">
        <title>Genome assembly of Hyalangium minutum DSM 14724.</title>
        <authorList>
            <person name="Sharma G."/>
            <person name="Subramanian S."/>
        </authorList>
    </citation>
    <scope>NUCLEOTIDE SEQUENCE [LARGE SCALE GENOMIC DNA]</scope>
    <source>
        <strain evidence="8 9">DSM 14724</strain>
    </source>
</reference>